<evidence type="ECO:0008006" key="3">
    <source>
        <dbReference type="Google" id="ProtNLM"/>
    </source>
</evidence>
<sequence>MRQQQLQILRNGIQGAARMGKTYAVVGALILTIIGALIIYGGVRLLMDKHTMQLDATVTQATCRPHAGTSGGFLCSVVVSYTVKDKIMTQNIPRMRSPEEVKLGDAMTIYVNPEKPQDIRAMGASQGFGIALIVIGALIIFFAILYMSFITAYKGLAALSAVKKIFTN</sequence>
<organism evidence="2">
    <name type="scientific">viral metagenome</name>
    <dbReference type="NCBI Taxonomy" id="1070528"/>
    <lineage>
        <taxon>unclassified sequences</taxon>
        <taxon>metagenomes</taxon>
        <taxon>organismal metagenomes</taxon>
    </lineage>
</organism>
<dbReference type="EMBL" id="MN740789">
    <property type="protein sequence ID" value="QHU11735.1"/>
    <property type="molecule type" value="Genomic_DNA"/>
</dbReference>
<keyword evidence="1" id="KW-1133">Transmembrane helix</keyword>
<keyword evidence="1" id="KW-0472">Membrane</keyword>
<dbReference type="AlphaFoldDB" id="A0A6C0K108"/>
<proteinExistence type="predicted"/>
<accession>A0A6C0K108</accession>
<evidence type="ECO:0000256" key="1">
    <source>
        <dbReference type="SAM" id="Phobius"/>
    </source>
</evidence>
<keyword evidence="1" id="KW-0812">Transmembrane</keyword>
<feature type="transmembrane region" description="Helical" evidence="1">
    <location>
        <begin position="128"/>
        <end position="153"/>
    </location>
</feature>
<reference evidence="2" key="1">
    <citation type="journal article" date="2020" name="Nature">
        <title>Giant virus diversity and host interactions through global metagenomics.</title>
        <authorList>
            <person name="Schulz F."/>
            <person name="Roux S."/>
            <person name="Paez-Espino D."/>
            <person name="Jungbluth S."/>
            <person name="Walsh D.A."/>
            <person name="Denef V.J."/>
            <person name="McMahon K.D."/>
            <person name="Konstantinidis K.T."/>
            <person name="Eloe-Fadrosh E.A."/>
            <person name="Kyrpides N.C."/>
            <person name="Woyke T."/>
        </authorList>
    </citation>
    <scope>NUCLEOTIDE SEQUENCE</scope>
    <source>
        <strain evidence="2">GVMAG-S-1101169-75</strain>
    </source>
</reference>
<evidence type="ECO:0000313" key="2">
    <source>
        <dbReference type="EMBL" id="QHU11735.1"/>
    </source>
</evidence>
<feature type="transmembrane region" description="Helical" evidence="1">
    <location>
        <begin position="21"/>
        <end position="43"/>
    </location>
</feature>
<protein>
    <recommendedName>
        <fullName evidence="3">DUF3592 domain-containing protein</fullName>
    </recommendedName>
</protein>
<name>A0A6C0K108_9ZZZZ</name>